<reference evidence="2 3" key="1">
    <citation type="submission" date="2018-04" db="EMBL/GenBank/DDBJ databases">
        <title>The genome of golden apple snail Pomacea canaliculata provides insight into stress tolerance and invasive adaptation.</title>
        <authorList>
            <person name="Liu C."/>
            <person name="Liu B."/>
            <person name="Ren Y."/>
            <person name="Zhang Y."/>
            <person name="Wang H."/>
            <person name="Li S."/>
            <person name="Jiang F."/>
            <person name="Yin L."/>
            <person name="Zhang G."/>
            <person name="Qian W."/>
            <person name="Fan W."/>
        </authorList>
    </citation>
    <scope>NUCLEOTIDE SEQUENCE [LARGE SCALE GENOMIC DNA]</scope>
    <source>
        <strain evidence="2">SZHN2017</strain>
        <tissue evidence="2">Muscle</tissue>
    </source>
</reference>
<feature type="region of interest" description="Disordered" evidence="1">
    <location>
        <begin position="114"/>
        <end position="150"/>
    </location>
</feature>
<protein>
    <submittedName>
        <fullName evidence="2">Uncharacterized protein</fullName>
    </submittedName>
</protein>
<accession>A0A2T7NGN8</accession>
<dbReference type="AlphaFoldDB" id="A0A2T7NGN8"/>
<organism evidence="2 3">
    <name type="scientific">Pomacea canaliculata</name>
    <name type="common">Golden apple snail</name>
    <dbReference type="NCBI Taxonomy" id="400727"/>
    <lineage>
        <taxon>Eukaryota</taxon>
        <taxon>Metazoa</taxon>
        <taxon>Spiralia</taxon>
        <taxon>Lophotrochozoa</taxon>
        <taxon>Mollusca</taxon>
        <taxon>Gastropoda</taxon>
        <taxon>Caenogastropoda</taxon>
        <taxon>Architaenioglossa</taxon>
        <taxon>Ampullarioidea</taxon>
        <taxon>Ampullariidae</taxon>
        <taxon>Pomacea</taxon>
    </lineage>
</organism>
<dbReference type="Proteomes" id="UP000245119">
    <property type="component" value="Linkage Group LG12"/>
</dbReference>
<feature type="compositionally biased region" description="Low complexity" evidence="1">
    <location>
        <begin position="114"/>
        <end position="132"/>
    </location>
</feature>
<dbReference type="EMBL" id="PZQS01000012">
    <property type="protein sequence ID" value="PVD20302.1"/>
    <property type="molecule type" value="Genomic_DNA"/>
</dbReference>
<sequence length="199" mass="21569">MGLSPESKQTRRGFHNCVTAPPGDFRYKSFCTLPSSPFGLKAVCPKMETSLPTLPNFGLFDGHRDGGRLRGQVHIAILMTVPAGFLEDSRVQQHSRRLLSDSRCRGGRGCYKARQPQSPASAAAENAIAGGNKSPPLLKNPRTGTQSTCRSRGRVRVGHVACWRTGHCQDCVMLQAVCAWTDAEGADMSTRLVLISAED</sequence>
<evidence type="ECO:0000313" key="3">
    <source>
        <dbReference type="Proteomes" id="UP000245119"/>
    </source>
</evidence>
<name>A0A2T7NGN8_POMCA</name>
<evidence type="ECO:0000313" key="2">
    <source>
        <dbReference type="EMBL" id="PVD20302.1"/>
    </source>
</evidence>
<gene>
    <name evidence="2" type="ORF">C0Q70_18456</name>
</gene>
<keyword evidence="3" id="KW-1185">Reference proteome</keyword>
<proteinExistence type="predicted"/>
<comment type="caution">
    <text evidence="2">The sequence shown here is derived from an EMBL/GenBank/DDBJ whole genome shotgun (WGS) entry which is preliminary data.</text>
</comment>
<evidence type="ECO:0000256" key="1">
    <source>
        <dbReference type="SAM" id="MobiDB-lite"/>
    </source>
</evidence>